<name>A0A3B0Z1X7_9ZZZZ</name>
<dbReference type="InterPro" id="IPR050147">
    <property type="entry name" value="Ser/Thr_Dehydratase"/>
</dbReference>
<reference evidence="6" key="1">
    <citation type="submission" date="2018-06" db="EMBL/GenBank/DDBJ databases">
        <authorList>
            <person name="Zhirakovskaya E."/>
        </authorList>
    </citation>
    <scope>NUCLEOTIDE SEQUENCE</scope>
</reference>
<comment type="similarity">
    <text evidence="2">Belongs to the serine/threonine dehydratase family.</text>
</comment>
<dbReference type="GO" id="GO:0004794">
    <property type="term" value="F:threonine deaminase activity"/>
    <property type="evidence" value="ECO:0007669"/>
    <property type="project" value="TreeGrafter"/>
</dbReference>
<dbReference type="InterPro" id="IPR036052">
    <property type="entry name" value="TrpB-like_PALP_sf"/>
</dbReference>
<dbReference type="AlphaFoldDB" id="A0A3B0Z1X7"/>
<evidence type="ECO:0000259" key="5">
    <source>
        <dbReference type="Pfam" id="PF00291"/>
    </source>
</evidence>
<keyword evidence="4" id="KW-0456">Lyase</keyword>
<dbReference type="Gene3D" id="3.40.50.1100">
    <property type="match status" value="2"/>
</dbReference>
<dbReference type="GO" id="GO:0009097">
    <property type="term" value="P:isoleucine biosynthetic process"/>
    <property type="evidence" value="ECO:0007669"/>
    <property type="project" value="TreeGrafter"/>
</dbReference>
<gene>
    <name evidence="6" type="ORF">MNBD_GAMMA13-1593</name>
</gene>
<organism evidence="6">
    <name type="scientific">hydrothermal vent metagenome</name>
    <dbReference type="NCBI Taxonomy" id="652676"/>
    <lineage>
        <taxon>unclassified sequences</taxon>
        <taxon>metagenomes</taxon>
        <taxon>ecological metagenomes</taxon>
    </lineage>
</organism>
<dbReference type="EMBL" id="UOFK01000073">
    <property type="protein sequence ID" value="VAW75314.1"/>
    <property type="molecule type" value="Genomic_DNA"/>
</dbReference>
<evidence type="ECO:0000256" key="4">
    <source>
        <dbReference type="ARBA" id="ARBA00023239"/>
    </source>
</evidence>
<proteinExistence type="inferred from homology"/>
<feature type="domain" description="Tryptophan synthase beta chain-like PALP" evidence="5">
    <location>
        <begin position="17"/>
        <end position="301"/>
    </location>
</feature>
<dbReference type="Pfam" id="PF00291">
    <property type="entry name" value="PALP"/>
    <property type="match status" value="1"/>
</dbReference>
<sequence length="315" mass="33985">MFTIKDVIEARKNVYRYLRPTPLYSYPTLNHLIGTSTWIKHENHLPVGAFKVRGGLNLAANLTAKEKNSGLFTASTGNHGQSIAYAARAYGIKAVIAVPENANLGKVAAMKGMGAEVLHHGVDFDEARFWVKQVADKQGGKFVGPTDELLIHGVGTYALEILEELPDVDTIIVPVGAGSGVCGTGIVAKAINKHIEIIAVQSAQAPAMQLSWKSGEMVEAEMNTFAEGVATRVPFENTQMLMQKYVDDFLLVDDKQIRLSIKTMIEHTHNLIEEAAAIPLAAAFAIRDRLQGKKVVLVASGGNISLENIKAAVTS</sequence>
<keyword evidence="3" id="KW-0663">Pyridoxal phosphate</keyword>
<evidence type="ECO:0000256" key="1">
    <source>
        <dbReference type="ARBA" id="ARBA00001933"/>
    </source>
</evidence>
<dbReference type="PANTHER" id="PTHR48078">
    <property type="entry name" value="THREONINE DEHYDRATASE, MITOCHONDRIAL-RELATED"/>
    <property type="match status" value="1"/>
</dbReference>
<dbReference type="CDD" id="cd01562">
    <property type="entry name" value="Thr-dehyd"/>
    <property type="match status" value="1"/>
</dbReference>
<evidence type="ECO:0000256" key="2">
    <source>
        <dbReference type="ARBA" id="ARBA00010869"/>
    </source>
</evidence>
<comment type="cofactor">
    <cofactor evidence="1">
        <name>pyridoxal 5'-phosphate</name>
        <dbReference type="ChEBI" id="CHEBI:597326"/>
    </cofactor>
</comment>
<dbReference type="GO" id="GO:0006567">
    <property type="term" value="P:L-threonine catabolic process"/>
    <property type="evidence" value="ECO:0007669"/>
    <property type="project" value="TreeGrafter"/>
</dbReference>
<dbReference type="SUPFAM" id="SSF53686">
    <property type="entry name" value="Tryptophan synthase beta subunit-like PLP-dependent enzymes"/>
    <property type="match status" value="1"/>
</dbReference>
<evidence type="ECO:0000313" key="6">
    <source>
        <dbReference type="EMBL" id="VAW75314.1"/>
    </source>
</evidence>
<protein>
    <submittedName>
        <fullName evidence="6">Pyridoxal-phosphate dependent enzyme family protein</fullName>
    </submittedName>
</protein>
<dbReference type="PANTHER" id="PTHR48078:SF7">
    <property type="entry name" value="BLL6502 PROTEIN"/>
    <property type="match status" value="1"/>
</dbReference>
<dbReference type="FunFam" id="3.40.50.1100:FF:000005">
    <property type="entry name" value="Threonine dehydratase catabolic"/>
    <property type="match status" value="1"/>
</dbReference>
<evidence type="ECO:0000256" key="3">
    <source>
        <dbReference type="ARBA" id="ARBA00022898"/>
    </source>
</evidence>
<accession>A0A3B0Z1X7</accession>
<dbReference type="GO" id="GO:0003941">
    <property type="term" value="F:L-serine ammonia-lyase activity"/>
    <property type="evidence" value="ECO:0007669"/>
    <property type="project" value="TreeGrafter"/>
</dbReference>
<dbReference type="GO" id="GO:0006565">
    <property type="term" value="P:L-serine catabolic process"/>
    <property type="evidence" value="ECO:0007669"/>
    <property type="project" value="TreeGrafter"/>
</dbReference>
<dbReference type="InterPro" id="IPR001926">
    <property type="entry name" value="TrpB-like_PALP"/>
</dbReference>